<name>A0A178MXE5_9PROT</name>
<dbReference type="EMBL" id="LWQU01000122">
    <property type="protein sequence ID" value="OAN54168.1"/>
    <property type="molecule type" value="Genomic_DNA"/>
</dbReference>
<protein>
    <submittedName>
        <fullName evidence="1">Uncharacterized protein</fullName>
    </submittedName>
</protein>
<proteinExistence type="predicted"/>
<evidence type="ECO:0000313" key="2">
    <source>
        <dbReference type="Proteomes" id="UP000078543"/>
    </source>
</evidence>
<comment type="caution">
    <text evidence="1">The sequence shown here is derived from an EMBL/GenBank/DDBJ whole genome shotgun (WGS) entry which is preliminary data.</text>
</comment>
<reference evidence="1 2" key="1">
    <citation type="submission" date="2016-04" db="EMBL/GenBank/DDBJ databases">
        <title>Draft genome sequence of freshwater magnetotactic bacteria Magnetospirillum marisnigri SP-1 and Magnetospirillum moscoviense BB-1.</title>
        <authorList>
            <person name="Koziaeva V."/>
            <person name="Dziuba M.V."/>
            <person name="Ivanov T.M."/>
            <person name="Kuznetsov B."/>
            <person name="Grouzdev D.S."/>
        </authorList>
    </citation>
    <scope>NUCLEOTIDE SEQUENCE [LARGE SCALE GENOMIC DNA]</scope>
    <source>
        <strain evidence="1 2">BB-1</strain>
    </source>
</reference>
<keyword evidence="2" id="KW-1185">Reference proteome</keyword>
<accession>A0A178MXE5</accession>
<sequence length="91" mass="10213">MGTVCALGFNWVVSGPDDRYPIRVEYELARACIDGSGSLLSRDTYLAKQERCLCTLEATMKEISYKEYKKSDTAFLSKFRNLSPTCAKGRS</sequence>
<dbReference type="Proteomes" id="UP000078543">
    <property type="component" value="Unassembled WGS sequence"/>
</dbReference>
<organism evidence="1 2">
    <name type="scientific">Magnetospirillum moscoviense</name>
    <dbReference type="NCBI Taxonomy" id="1437059"/>
    <lineage>
        <taxon>Bacteria</taxon>
        <taxon>Pseudomonadati</taxon>
        <taxon>Pseudomonadota</taxon>
        <taxon>Alphaproteobacteria</taxon>
        <taxon>Rhodospirillales</taxon>
        <taxon>Rhodospirillaceae</taxon>
        <taxon>Magnetospirillum</taxon>
    </lineage>
</organism>
<gene>
    <name evidence="1" type="ORF">A6A05_08950</name>
</gene>
<evidence type="ECO:0000313" key="1">
    <source>
        <dbReference type="EMBL" id="OAN54168.1"/>
    </source>
</evidence>
<dbReference type="AlphaFoldDB" id="A0A178MXE5"/>